<sequence>MDIVRKFSGAASLQTQSLPSTSFHQDTASMQTEFEVEEEQVLNGLKLIYSDKINDAEDYFDTLRAGHARFSLHYAEVAMFVAVMSHDDDDINFAISLFQAAEGFASEQEVKHRTHSNIKKVNETVSSMKSWALGKAVAVLEKSGFEKAAALSDKLKSKEENPDVKDAMSREETNVQHRLRRMRLWCLYIQAECFLFIGLLTTLAGGERWSSMVKVGYNLKRAWLIYKHSKKKLLQVQREWVTMGGTLQGELSGNLRANYDTDDDEQSPNSGSAVPSTPDSQSDMDEEGWQIRQPRLSESEMIEMGAIAASGNLQKLEGNIKEDQELASLRIGIEFGMGAFNLIVSLIPAQYHKALELLGMPGDRARAIILLNSVSTTHHPRAPLAALMLLLYHTVVMAFLPPIKNHMEIATSLLNNMEPNWKGGCIIRVVESRLARYEGNLQMSSDLLSNHTVDMNLRGFNLRLRNLMLEEMGWCLMLQGHYEKAAMCFDSLFKETAWFKPFYCCLRSACLWESSEPGSKQEGGRLLEDVTTLLSAKKGKLSSVELFVSRLSTDYVTLGLVPLHPALELIAVYNGFHQMSQLRLKELAAQLDAELRLHSNRTLILNFMPQEKQSTIQAKFVESIPQSQELVPTQLYGKNIMKIISSVSTVNSAAQASSSRKAPVEHNWVEESMITCRFVFGSSSCLSNFLHGVVSK</sequence>
<proteinExistence type="predicted"/>
<reference evidence="3 5" key="1">
    <citation type="journal article" date="2008" name="Science">
        <title>The Physcomitrella genome reveals evolutionary insights into the conquest of land by plants.</title>
        <authorList>
            <person name="Rensing S."/>
            <person name="Lang D."/>
            <person name="Zimmer A."/>
            <person name="Terry A."/>
            <person name="Salamov A."/>
            <person name="Shapiro H."/>
            <person name="Nishiyama T."/>
            <person name="Perroud P.-F."/>
            <person name="Lindquist E."/>
            <person name="Kamisugi Y."/>
            <person name="Tanahashi T."/>
            <person name="Sakakibara K."/>
            <person name="Fujita T."/>
            <person name="Oishi K."/>
            <person name="Shin-I T."/>
            <person name="Kuroki Y."/>
            <person name="Toyoda A."/>
            <person name="Suzuki Y."/>
            <person name="Hashimoto A."/>
            <person name="Yamaguchi K."/>
            <person name="Sugano A."/>
            <person name="Kohara Y."/>
            <person name="Fujiyama A."/>
            <person name="Anterola A."/>
            <person name="Aoki S."/>
            <person name="Ashton N."/>
            <person name="Barbazuk W.B."/>
            <person name="Barker E."/>
            <person name="Bennetzen J."/>
            <person name="Bezanilla M."/>
            <person name="Blankenship R."/>
            <person name="Cho S.H."/>
            <person name="Dutcher S."/>
            <person name="Estelle M."/>
            <person name="Fawcett J.A."/>
            <person name="Gundlach H."/>
            <person name="Hanada K."/>
            <person name="Heyl A."/>
            <person name="Hicks K.A."/>
            <person name="Hugh J."/>
            <person name="Lohr M."/>
            <person name="Mayer K."/>
            <person name="Melkozernov A."/>
            <person name="Murata T."/>
            <person name="Nelson D."/>
            <person name="Pils B."/>
            <person name="Prigge M."/>
            <person name="Reiss B."/>
            <person name="Renner T."/>
            <person name="Rombauts S."/>
            <person name="Rushton P."/>
            <person name="Sanderfoot A."/>
            <person name="Schween G."/>
            <person name="Shiu S.-H."/>
            <person name="Stueber K."/>
            <person name="Theodoulou F.L."/>
            <person name="Tu H."/>
            <person name="Van de Peer Y."/>
            <person name="Verrier P.J."/>
            <person name="Waters E."/>
            <person name="Wood A."/>
            <person name="Yang L."/>
            <person name="Cove D."/>
            <person name="Cuming A."/>
            <person name="Hasebe M."/>
            <person name="Lucas S."/>
            <person name="Mishler D.B."/>
            <person name="Reski R."/>
            <person name="Grigoriev I."/>
            <person name="Quatrano R.S."/>
            <person name="Boore J.L."/>
        </authorList>
    </citation>
    <scope>NUCLEOTIDE SEQUENCE [LARGE SCALE GENOMIC DNA]</scope>
    <source>
        <strain evidence="4 5">cv. Gransden 2004</strain>
    </source>
</reference>
<evidence type="ECO:0000256" key="2">
    <source>
        <dbReference type="SAM" id="Phobius"/>
    </source>
</evidence>
<dbReference type="AlphaFoldDB" id="A0A2K1J2M3"/>
<dbReference type="InterPro" id="IPR019412">
    <property type="entry name" value="IML2/TPR_39"/>
</dbReference>
<evidence type="ECO:0000256" key="1">
    <source>
        <dbReference type="SAM" id="MobiDB-lite"/>
    </source>
</evidence>
<accession>A0A2K1J2M3</accession>
<keyword evidence="5" id="KW-1185">Reference proteome</keyword>
<evidence type="ECO:0000313" key="3">
    <source>
        <dbReference type="EMBL" id="PNR35771.1"/>
    </source>
</evidence>
<reference evidence="4" key="3">
    <citation type="submission" date="2020-12" db="UniProtKB">
        <authorList>
            <consortium name="EnsemblPlants"/>
        </authorList>
    </citation>
    <scope>IDENTIFICATION</scope>
</reference>
<feature type="region of interest" description="Disordered" evidence="1">
    <location>
        <begin position="252"/>
        <end position="288"/>
    </location>
</feature>
<dbReference type="STRING" id="3218.A0A2K1J2M3"/>
<dbReference type="Gramene" id="Pp3c17_3870V3.1">
    <property type="protein sequence ID" value="Pp3c17_3870V3.1"/>
    <property type="gene ID" value="Pp3c17_3870"/>
</dbReference>
<gene>
    <name evidence="3" type="ORF">PHYPA_021621</name>
</gene>
<protein>
    <submittedName>
        <fullName evidence="3 4">Uncharacterized protein</fullName>
    </submittedName>
</protein>
<reference evidence="3 5" key="2">
    <citation type="journal article" date="2018" name="Plant J.">
        <title>The Physcomitrella patens chromosome-scale assembly reveals moss genome structure and evolution.</title>
        <authorList>
            <person name="Lang D."/>
            <person name="Ullrich K.K."/>
            <person name="Murat F."/>
            <person name="Fuchs J."/>
            <person name="Jenkins J."/>
            <person name="Haas F.B."/>
            <person name="Piednoel M."/>
            <person name="Gundlach H."/>
            <person name="Van Bel M."/>
            <person name="Meyberg R."/>
            <person name="Vives C."/>
            <person name="Morata J."/>
            <person name="Symeonidi A."/>
            <person name="Hiss M."/>
            <person name="Muchero W."/>
            <person name="Kamisugi Y."/>
            <person name="Saleh O."/>
            <person name="Blanc G."/>
            <person name="Decker E.L."/>
            <person name="van Gessel N."/>
            <person name="Grimwood J."/>
            <person name="Hayes R.D."/>
            <person name="Graham S.W."/>
            <person name="Gunter L.E."/>
            <person name="McDaniel S.F."/>
            <person name="Hoernstein S.N.W."/>
            <person name="Larsson A."/>
            <person name="Li F.W."/>
            <person name="Perroud P.F."/>
            <person name="Phillips J."/>
            <person name="Ranjan P."/>
            <person name="Rokshar D.S."/>
            <person name="Rothfels C.J."/>
            <person name="Schneider L."/>
            <person name="Shu S."/>
            <person name="Stevenson D.W."/>
            <person name="Thummler F."/>
            <person name="Tillich M."/>
            <person name="Villarreal Aguilar J.C."/>
            <person name="Widiez T."/>
            <person name="Wong G.K."/>
            <person name="Wymore A."/>
            <person name="Zhang Y."/>
            <person name="Zimmer A.D."/>
            <person name="Quatrano R.S."/>
            <person name="Mayer K.F.X."/>
            <person name="Goodstein D."/>
            <person name="Casacuberta J.M."/>
            <person name="Vandepoele K."/>
            <person name="Reski R."/>
            <person name="Cuming A.C."/>
            <person name="Tuskan G.A."/>
            <person name="Maumus F."/>
            <person name="Salse J."/>
            <person name="Schmutz J."/>
            <person name="Rensing S.A."/>
        </authorList>
    </citation>
    <scope>NUCLEOTIDE SEQUENCE [LARGE SCALE GENOMIC DNA]</scope>
    <source>
        <strain evidence="4 5">cv. Gransden 2004</strain>
    </source>
</reference>
<dbReference type="PaxDb" id="3218-PP1S26_279V6.1"/>
<dbReference type="EMBL" id="ABEU02000017">
    <property type="protein sequence ID" value="PNR35771.1"/>
    <property type="molecule type" value="Genomic_DNA"/>
</dbReference>
<keyword evidence="2" id="KW-0812">Transmembrane</keyword>
<evidence type="ECO:0000313" key="5">
    <source>
        <dbReference type="Proteomes" id="UP000006727"/>
    </source>
</evidence>
<dbReference type="PANTHER" id="PTHR31859">
    <property type="entry name" value="TETRATRICOPEPTIDE REPEAT PROTEIN 39 FAMILY MEMBER"/>
    <property type="match status" value="1"/>
</dbReference>
<dbReference type="EnsemblPlants" id="Pp3c17_3870V3.1">
    <property type="protein sequence ID" value="Pp3c17_3870V3.1"/>
    <property type="gene ID" value="Pp3c17_3870"/>
</dbReference>
<keyword evidence="2" id="KW-0472">Membrane</keyword>
<dbReference type="PANTHER" id="PTHR31859:SF20">
    <property type="entry name" value="TETRATRICOPEPTIDE REPEAT-CONTAINING PROTEIN"/>
    <property type="match status" value="1"/>
</dbReference>
<feature type="transmembrane region" description="Helical" evidence="2">
    <location>
        <begin position="185"/>
        <end position="205"/>
    </location>
</feature>
<keyword evidence="2" id="KW-1133">Transmembrane helix</keyword>
<feature type="compositionally biased region" description="Polar residues" evidence="1">
    <location>
        <begin position="267"/>
        <end position="281"/>
    </location>
</feature>
<dbReference type="InParanoid" id="A0A2K1J2M3"/>
<dbReference type="Pfam" id="PF10300">
    <property type="entry name" value="Iml2-TPR_39"/>
    <property type="match status" value="1"/>
</dbReference>
<organism evidence="3">
    <name type="scientific">Physcomitrium patens</name>
    <name type="common">Spreading-leaved earth moss</name>
    <name type="synonym">Physcomitrella patens</name>
    <dbReference type="NCBI Taxonomy" id="3218"/>
    <lineage>
        <taxon>Eukaryota</taxon>
        <taxon>Viridiplantae</taxon>
        <taxon>Streptophyta</taxon>
        <taxon>Embryophyta</taxon>
        <taxon>Bryophyta</taxon>
        <taxon>Bryophytina</taxon>
        <taxon>Bryopsida</taxon>
        <taxon>Funariidae</taxon>
        <taxon>Funariales</taxon>
        <taxon>Funariaceae</taxon>
        <taxon>Physcomitrium</taxon>
    </lineage>
</organism>
<name>A0A2K1J2M3_PHYPA</name>
<dbReference type="Proteomes" id="UP000006727">
    <property type="component" value="Chromosome 17"/>
</dbReference>
<evidence type="ECO:0000313" key="4">
    <source>
        <dbReference type="EnsemblPlants" id="Pp3c17_3870V3.1"/>
    </source>
</evidence>